<dbReference type="EMBL" id="CAJNNW010035596">
    <property type="protein sequence ID" value="CAE8728751.1"/>
    <property type="molecule type" value="Genomic_DNA"/>
</dbReference>
<sequence>MWTKPPPEVSCVSSSVESFYRGATAGGIFGLVFAPEGVGAIARLGSPLRPALLAGSWCFLTSFASCVLTRGGFGWPWNGTFSGLFSGAVIGLASRWPPESIAWTMASSSLLSIMSHYATEGQKDGVQAESRRCAGPTEAWQGTSRPVE</sequence>
<keyword evidence="4" id="KW-1185">Reference proteome</keyword>
<protein>
    <submittedName>
        <fullName evidence="2">Uncharacterized protein</fullName>
    </submittedName>
</protein>
<dbReference type="Proteomes" id="UP000626109">
    <property type="component" value="Unassembled WGS sequence"/>
</dbReference>
<evidence type="ECO:0000313" key="3">
    <source>
        <dbReference type="EMBL" id="CAE8728751.1"/>
    </source>
</evidence>
<evidence type="ECO:0000313" key="4">
    <source>
        <dbReference type="Proteomes" id="UP000654075"/>
    </source>
</evidence>
<reference evidence="2" key="1">
    <citation type="submission" date="2021-02" db="EMBL/GenBank/DDBJ databases">
        <authorList>
            <person name="Dougan E. K."/>
            <person name="Rhodes N."/>
            <person name="Thang M."/>
            <person name="Chan C."/>
        </authorList>
    </citation>
    <scope>NUCLEOTIDE SEQUENCE</scope>
</reference>
<gene>
    <name evidence="2" type="ORF">PGLA1383_LOCUS40966</name>
    <name evidence="3" type="ORF">PGLA2088_LOCUS45222</name>
</gene>
<organism evidence="2 4">
    <name type="scientific">Polarella glacialis</name>
    <name type="common">Dinoflagellate</name>
    <dbReference type="NCBI Taxonomy" id="89957"/>
    <lineage>
        <taxon>Eukaryota</taxon>
        <taxon>Sar</taxon>
        <taxon>Alveolata</taxon>
        <taxon>Dinophyceae</taxon>
        <taxon>Suessiales</taxon>
        <taxon>Suessiaceae</taxon>
        <taxon>Polarella</taxon>
    </lineage>
</organism>
<accession>A0A813GLH0</accession>
<dbReference type="OrthoDB" id="421958at2759"/>
<evidence type="ECO:0000256" key="1">
    <source>
        <dbReference type="SAM" id="MobiDB-lite"/>
    </source>
</evidence>
<name>A0A813GLH0_POLGL</name>
<evidence type="ECO:0000313" key="2">
    <source>
        <dbReference type="EMBL" id="CAE8623729.1"/>
    </source>
</evidence>
<dbReference type="OMA" id="ESIAWTM"/>
<dbReference type="AlphaFoldDB" id="A0A813GLH0"/>
<dbReference type="EMBL" id="CAJNNV010028229">
    <property type="protein sequence ID" value="CAE8623729.1"/>
    <property type="molecule type" value="Genomic_DNA"/>
</dbReference>
<proteinExistence type="predicted"/>
<comment type="caution">
    <text evidence="2">The sequence shown here is derived from an EMBL/GenBank/DDBJ whole genome shotgun (WGS) entry which is preliminary data.</text>
</comment>
<dbReference type="Proteomes" id="UP000654075">
    <property type="component" value="Unassembled WGS sequence"/>
</dbReference>
<feature type="region of interest" description="Disordered" evidence="1">
    <location>
        <begin position="126"/>
        <end position="148"/>
    </location>
</feature>